<keyword evidence="4" id="KW-1185">Reference proteome</keyword>
<dbReference type="RefSeq" id="WP_200466103.1">
    <property type="nucleotide sequence ID" value="NZ_JAENRR010000044.1"/>
</dbReference>
<feature type="transmembrane region" description="Helical" evidence="1">
    <location>
        <begin position="53"/>
        <end position="71"/>
    </location>
</feature>
<accession>A0ABS1HMH9</accession>
<feature type="transmembrane region" description="Helical" evidence="1">
    <location>
        <begin position="125"/>
        <end position="148"/>
    </location>
</feature>
<dbReference type="PANTHER" id="PTHR34220:SF7">
    <property type="entry name" value="SENSOR HISTIDINE KINASE YPDA"/>
    <property type="match status" value="1"/>
</dbReference>
<dbReference type="InterPro" id="IPR050640">
    <property type="entry name" value="Bact_2-comp_sensor_kinase"/>
</dbReference>
<evidence type="ECO:0000259" key="2">
    <source>
        <dbReference type="Pfam" id="PF06580"/>
    </source>
</evidence>
<sequence length="361" mass="42035">MKKFDACYNDKFLKGKPILFVNYKTRFLFEFLLGVVYYAILTTTLFVDEEPDWKGFVFSVWLFFFIAEGIFACNKIIACKHPWHTHTRGRIIILLCFSAIWFYVAIVMAHLVKPWLEEGEPLTDMAYNVALVISMLFVTIYVVLLFAYNYHQSLSVVMIENERLQQDKLKQDYRALQDQINPHFLFNNLSTLIAIIRQDKDAAIRFAINFSDVYRYVLQSNKHTSIKLSEEMNFMKAFGSLHKERLRDGLIAEINIEEKYHDWYLPPLSLQLLVENAVKHNVATKASPLTIKVYTENGSLIIWNSINSKSTTYSTNTGLSNLKKRYEILTDEKIVIEKGDTSFKVELPLIKQMGDKQINES</sequence>
<name>A0ABS1HMH9_9BACT</name>
<feature type="domain" description="Signal transduction histidine kinase internal region" evidence="2">
    <location>
        <begin position="173"/>
        <end position="248"/>
    </location>
</feature>
<feature type="transmembrane region" description="Helical" evidence="1">
    <location>
        <begin position="27"/>
        <end position="47"/>
    </location>
</feature>
<gene>
    <name evidence="3" type="ORF">JIV24_16155</name>
</gene>
<proteinExistence type="predicted"/>
<dbReference type="Pfam" id="PF06580">
    <property type="entry name" value="His_kinase"/>
    <property type="match status" value="1"/>
</dbReference>
<keyword evidence="3" id="KW-0418">Kinase</keyword>
<dbReference type="EMBL" id="JAENRR010000044">
    <property type="protein sequence ID" value="MBK3518882.1"/>
    <property type="molecule type" value="Genomic_DNA"/>
</dbReference>
<organism evidence="3 4">
    <name type="scientific">Carboxylicivirga marina</name>
    <dbReference type="NCBI Taxonomy" id="2800988"/>
    <lineage>
        <taxon>Bacteria</taxon>
        <taxon>Pseudomonadati</taxon>
        <taxon>Bacteroidota</taxon>
        <taxon>Bacteroidia</taxon>
        <taxon>Marinilabiliales</taxon>
        <taxon>Marinilabiliaceae</taxon>
        <taxon>Carboxylicivirga</taxon>
    </lineage>
</organism>
<dbReference type="Proteomes" id="UP000605676">
    <property type="component" value="Unassembled WGS sequence"/>
</dbReference>
<comment type="caution">
    <text evidence="3">The sequence shown here is derived from an EMBL/GenBank/DDBJ whole genome shotgun (WGS) entry which is preliminary data.</text>
</comment>
<keyword evidence="1" id="KW-0812">Transmembrane</keyword>
<feature type="transmembrane region" description="Helical" evidence="1">
    <location>
        <begin position="91"/>
        <end position="113"/>
    </location>
</feature>
<keyword evidence="3" id="KW-0808">Transferase</keyword>
<dbReference type="InterPro" id="IPR010559">
    <property type="entry name" value="Sig_transdc_His_kin_internal"/>
</dbReference>
<evidence type="ECO:0000313" key="4">
    <source>
        <dbReference type="Proteomes" id="UP000605676"/>
    </source>
</evidence>
<dbReference type="GO" id="GO:0016301">
    <property type="term" value="F:kinase activity"/>
    <property type="evidence" value="ECO:0007669"/>
    <property type="project" value="UniProtKB-KW"/>
</dbReference>
<keyword evidence="1" id="KW-1133">Transmembrane helix</keyword>
<evidence type="ECO:0000313" key="3">
    <source>
        <dbReference type="EMBL" id="MBK3518882.1"/>
    </source>
</evidence>
<dbReference type="PANTHER" id="PTHR34220">
    <property type="entry name" value="SENSOR HISTIDINE KINASE YPDA"/>
    <property type="match status" value="1"/>
</dbReference>
<reference evidence="3 4" key="1">
    <citation type="submission" date="2021-01" db="EMBL/GenBank/DDBJ databases">
        <title>Carboxyliciviraga sp.nov., isolated from coastal sediments.</title>
        <authorList>
            <person name="Lu D."/>
            <person name="Zhang T."/>
        </authorList>
    </citation>
    <scope>NUCLEOTIDE SEQUENCE [LARGE SCALE GENOMIC DNA]</scope>
    <source>
        <strain evidence="3 4">N1Y132</strain>
    </source>
</reference>
<keyword evidence="1" id="KW-0472">Membrane</keyword>
<protein>
    <submittedName>
        <fullName evidence="3">Histidine kinase</fullName>
    </submittedName>
</protein>
<evidence type="ECO:0000256" key="1">
    <source>
        <dbReference type="SAM" id="Phobius"/>
    </source>
</evidence>